<dbReference type="InParanoid" id="F4R885"/>
<gene>
    <name evidence="1" type="ORF">MELLADRAFT_90977</name>
</gene>
<dbReference type="GeneID" id="18935747"/>
<dbReference type="STRING" id="747676.F4R885"/>
<evidence type="ECO:0000313" key="2">
    <source>
        <dbReference type="Proteomes" id="UP000001072"/>
    </source>
</evidence>
<dbReference type="HOGENOM" id="CLU_2812923_0_0_1"/>
<dbReference type="RefSeq" id="XP_007405293.1">
    <property type="nucleotide sequence ID" value="XM_007405231.1"/>
</dbReference>
<dbReference type="AlphaFoldDB" id="F4R885"/>
<sequence>MPASVPNAHATIFSGHYVSSLLYSDQILSIDQEYVEARSDLSTTKRALGKWAEAEERWWRAIRLRPG</sequence>
<dbReference type="InterPro" id="IPR011990">
    <property type="entry name" value="TPR-like_helical_dom_sf"/>
</dbReference>
<dbReference type="OrthoDB" id="421121at2759"/>
<protein>
    <submittedName>
        <fullName evidence="1">Uncharacterized protein</fullName>
    </submittedName>
</protein>
<dbReference type="EMBL" id="GL883092">
    <property type="protein sequence ID" value="EGG11658.1"/>
    <property type="molecule type" value="Genomic_DNA"/>
</dbReference>
<evidence type="ECO:0000313" key="1">
    <source>
        <dbReference type="EMBL" id="EGG11658.1"/>
    </source>
</evidence>
<proteinExistence type="predicted"/>
<dbReference type="Proteomes" id="UP000001072">
    <property type="component" value="Unassembled WGS sequence"/>
</dbReference>
<accession>F4R885</accession>
<dbReference type="SUPFAM" id="SSF48452">
    <property type="entry name" value="TPR-like"/>
    <property type="match status" value="1"/>
</dbReference>
<dbReference type="VEuPathDB" id="FungiDB:MELLADRAFT_90977"/>
<dbReference type="KEGG" id="mlr:MELLADRAFT_90977"/>
<organism evidence="2">
    <name type="scientific">Melampsora larici-populina (strain 98AG31 / pathotype 3-4-7)</name>
    <name type="common">Poplar leaf rust fungus</name>
    <dbReference type="NCBI Taxonomy" id="747676"/>
    <lineage>
        <taxon>Eukaryota</taxon>
        <taxon>Fungi</taxon>
        <taxon>Dikarya</taxon>
        <taxon>Basidiomycota</taxon>
        <taxon>Pucciniomycotina</taxon>
        <taxon>Pucciniomycetes</taxon>
        <taxon>Pucciniales</taxon>
        <taxon>Melampsoraceae</taxon>
        <taxon>Melampsora</taxon>
    </lineage>
</organism>
<name>F4R885_MELLP</name>
<reference evidence="2" key="1">
    <citation type="journal article" date="2011" name="Proc. Natl. Acad. Sci. U.S.A.">
        <title>Obligate biotrophy features unraveled by the genomic analysis of rust fungi.</title>
        <authorList>
            <person name="Duplessis S."/>
            <person name="Cuomo C.A."/>
            <person name="Lin Y.-C."/>
            <person name="Aerts A."/>
            <person name="Tisserant E."/>
            <person name="Veneault-Fourrey C."/>
            <person name="Joly D.L."/>
            <person name="Hacquard S."/>
            <person name="Amselem J."/>
            <person name="Cantarel B.L."/>
            <person name="Chiu R."/>
            <person name="Coutinho P.M."/>
            <person name="Feau N."/>
            <person name="Field M."/>
            <person name="Frey P."/>
            <person name="Gelhaye E."/>
            <person name="Goldberg J."/>
            <person name="Grabherr M.G."/>
            <person name="Kodira C.D."/>
            <person name="Kohler A."/>
            <person name="Kuees U."/>
            <person name="Lindquist E.A."/>
            <person name="Lucas S.M."/>
            <person name="Mago R."/>
            <person name="Mauceli E."/>
            <person name="Morin E."/>
            <person name="Murat C."/>
            <person name="Pangilinan J.L."/>
            <person name="Park R."/>
            <person name="Pearson M."/>
            <person name="Quesneville H."/>
            <person name="Rouhier N."/>
            <person name="Sakthikumar S."/>
            <person name="Salamov A.A."/>
            <person name="Schmutz J."/>
            <person name="Selles B."/>
            <person name="Shapiro H."/>
            <person name="Tanguay P."/>
            <person name="Tuskan G.A."/>
            <person name="Henrissat B."/>
            <person name="Van de Peer Y."/>
            <person name="Rouze P."/>
            <person name="Ellis J.G."/>
            <person name="Dodds P.N."/>
            <person name="Schein J.E."/>
            <person name="Zhong S."/>
            <person name="Hamelin R.C."/>
            <person name="Grigoriev I.V."/>
            <person name="Szabo L.J."/>
            <person name="Martin F."/>
        </authorList>
    </citation>
    <scope>NUCLEOTIDE SEQUENCE [LARGE SCALE GENOMIC DNA]</scope>
    <source>
        <strain evidence="2">98AG31 / pathotype 3-4-7</strain>
    </source>
</reference>
<keyword evidence="2" id="KW-1185">Reference proteome</keyword>
<dbReference type="Gene3D" id="1.25.40.10">
    <property type="entry name" value="Tetratricopeptide repeat domain"/>
    <property type="match status" value="1"/>
</dbReference>